<organism evidence="3 4">
    <name type="scientific">Zhenpiania hominis</name>
    <dbReference type="NCBI Taxonomy" id="2763644"/>
    <lineage>
        <taxon>Bacteria</taxon>
        <taxon>Bacillati</taxon>
        <taxon>Bacillota</taxon>
        <taxon>Clostridia</taxon>
        <taxon>Peptostreptococcales</taxon>
        <taxon>Anaerovoracaceae</taxon>
        <taxon>Zhenpiania</taxon>
    </lineage>
</organism>
<reference evidence="3" key="1">
    <citation type="submission" date="2020-08" db="EMBL/GenBank/DDBJ databases">
        <title>Genome public.</title>
        <authorList>
            <person name="Liu C."/>
            <person name="Sun Q."/>
        </authorList>
    </citation>
    <scope>NUCLEOTIDE SEQUENCE</scope>
    <source>
        <strain evidence="3">BX12</strain>
    </source>
</reference>
<accession>A0A923SRY3</accession>
<dbReference type="AlphaFoldDB" id="A0A923SRY3"/>
<dbReference type="Proteomes" id="UP000602647">
    <property type="component" value="Unassembled WGS sequence"/>
</dbReference>
<keyword evidence="4" id="KW-1185">Reference proteome</keyword>
<evidence type="ECO:0000256" key="1">
    <source>
        <dbReference type="SAM" id="MobiDB-lite"/>
    </source>
</evidence>
<feature type="transmembrane region" description="Helical" evidence="2">
    <location>
        <begin position="171"/>
        <end position="190"/>
    </location>
</feature>
<dbReference type="EMBL" id="JACRYT010000025">
    <property type="protein sequence ID" value="MBC6681070.1"/>
    <property type="molecule type" value="Genomic_DNA"/>
</dbReference>
<keyword evidence="2" id="KW-0812">Transmembrane</keyword>
<feature type="compositionally biased region" description="Polar residues" evidence="1">
    <location>
        <begin position="104"/>
        <end position="117"/>
    </location>
</feature>
<name>A0A923SRY3_9FIRM</name>
<sequence>MRKSMIAGIVLILTMIFSMVPAYAGSINGPEAGLISKASGTFRYQGKNYKATSSALGQLRAYLSRDDIELTPEQAERAASLMYSNVEGGVLDGYLTPVEGVPGTTGSSDSNSVLNRPQKSKAQKNKKEKAGKASVQVRESRSSLRVAGVNGQAVFKSDLPVKDTGFSFGKIIALFVILMFLLPAGTLAAWKLRLFAHRHVS</sequence>
<evidence type="ECO:0000313" key="4">
    <source>
        <dbReference type="Proteomes" id="UP000602647"/>
    </source>
</evidence>
<comment type="caution">
    <text evidence="3">The sequence shown here is derived from an EMBL/GenBank/DDBJ whole genome shotgun (WGS) entry which is preliminary data.</text>
</comment>
<dbReference type="RefSeq" id="WP_187304168.1">
    <property type="nucleotide sequence ID" value="NZ_JACRYT010000025.1"/>
</dbReference>
<evidence type="ECO:0000313" key="3">
    <source>
        <dbReference type="EMBL" id="MBC6681070.1"/>
    </source>
</evidence>
<feature type="compositionally biased region" description="Basic residues" evidence="1">
    <location>
        <begin position="118"/>
        <end position="129"/>
    </location>
</feature>
<proteinExistence type="predicted"/>
<protein>
    <submittedName>
        <fullName evidence="3">Uncharacterized protein</fullName>
    </submittedName>
</protein>
<feature type="region of interest" description="Disordered" evidence="1">
    <location>
        <begin position="102"/>
        <end position="137"/>
    </location>
</feature>
<evidence type="ECO:0000256" key="2">
    <source>
        <dbReference type="SAM" id="Phobius"/>
    </source>
</evidence>
<keyword evidence="2" id="KW-1133">Transmembrane helix</keyword>
<gene>
    <name evidence="3" type="ORF">H9L42_14705</name>
</gene>
<keyword evidence="2" id="KW-0472">Membrane</keyword>